<dbReference type="PANTHER" id="PTHR30026:SF22">
    <property type="entry name" value="OUTER MEMBRANE EFFLUX PROTEIN"/>
    <property type="match status" value="1"/>
</dbReference>
<comment type="similarity">
    <text evidence="2">Belongs to the outer membrane factor (OMF) (TC 1.B.17) family.</text>
</comment>
<dbReference type="GO" id="GO:0015288">
    <property type="term" value="F:porin activity"/>
    <property type="evidence" value="ECO:0007669"/>
    <property type="project" value="TreeGrafter"/>
</dbReference>
<dbReference type="GO" id="GO:0009279">
    <property type="term" value="C:cell outer membrane"/>
    <property type="evidence" value="ECO:0007669"/>
    <property type="project" value="UniProtKB-SubCell"/>
</dbReference>
<evidence type="ECO:0000256" key="7">
    <source>
        <dbReference type="ARBA" id="ARBA00023237"/>
    </source>
</evidence>
<dbReference type="Gene3D" id="1.20.1600.10">
    <property type="entry name" value="Outer membrane efflux proteins (OEP)"/>
    <property type="match status" value="1"/>
</dbReference>
<dbReference type="Pfam" id="PF02321">
    <property type="entry name" value="OEP"/>
    <property type="match status" value="2"/>
</dbReference>
<name>A0A1H9WXX3_9RHOB</name>
<evidence type="ECO:0000256" key="6">
    <source>
        <dbReference type="ARBA" id="ARBA00023136"/>
    </source>
</evidence>
<dbReference type="GO" id="GO:1990281">
    <property type="term" value="C:efflux pump complex"/>
    <property type="evidence" value="ECO:0007669"/>
    <property type="project" value="TreeGrafter"/>
</dbReference>
<dbReference type="NCBIfam" id="TIGR01844">
    <property type="entry name" value="type_I_sec_TolC"/>
    <property type="match status" value="1"/>
</dbReference>
<gene>
    <name evidence="10" type="ORF">SAMN04490244_11463</name>
</gene>
<comment type="subcellular location">
    <subcellularLocation>
        <location evidence="1">Cell outer membrane</location>
    </subcellularLocation>
</comment>
<protein>
    <submittedName>
        <fullName evidence="10">Outer membrane protein</fullName>
    </submittedName>
</protein>
<evidence type="ECO:0000256" key="2">
    <source>
        <dbReference type="ARBA" id="ARBA00007613"/>
    </source>
</evidence>
<keyword evidence="11" id="KW-1185">Reference proteome</keyword>
<feature type="signal peptide" evidence="9">
    <location>
        <begin position="1"/>
        <end position="28"/>
    </location>
</feature>
<keyword evidence="5" id="KW-0812">Transmembrane</keyword>
<dbReference type="SUPFAM" id="SSF56954">
    <property type="entry name" value="Outer membrane efflux proteins (OEP)"/>
    <property type="match status" value="1"/>
</dbReference>
<evidence type="ECO:0000256" key="5">
    <source>
        <dbReference type="ARBA" id="ARBA00022692"/>
    </source>
</evidence>
<keyword evidence="9" id="KW-0732">Signal</keyword>
<dbReference type="EMBL" id="FOGU01000014">
    <property type="protein sequence ID" value="SES38756.1"/>
    <property type="molecule type" value="Genomic_DNA"/>
</dbReference>
<evidence type="ECO:0000256" key="9">
    <source>
        <dbReference type="SAM" id="SignalP"/>
    </source>
</evidence>
<reference evidence="10 11" key="1">
    <citation type="submission" date="2016-10" db="EMBL/GenBank/DDBJ databases">
        <authorList>
            <person name="de Groot N.N."/>
        </authorList>
    </citation>
    <scope>NUCLEOTIDE SEQUENCE [LARGE SCALE GENOMIC DNA]</scope>
    <source>
        <strain evidence="10 11">DSM 23042</strain>
    </source>
</reference>
<evidence type="ECO:0000256" key="8">
    <source>
        <dbReference type="SAM" id="Coils"/>
    </source>
</evidence>
<dbReference type="RefSeq" id="WP_092696078.1">
    <property type="nucleotide sequence ID" value="NZ_CBDDGO010000004.1"/>
</dbReference>
<evidence type="ECO:0000256" key="4">
    <source>
        <dbReference type="ARBA" id="ARBA00022452"/>
    </source>
</evidence>
<keyword evidence="8" id="KW-0175">Coiled coil</keyword>
<sequence length="461" mass="49036">MISHRAGRLSRRIAAAVVLGLSAGPVAAESLTDALIGAYRNSGLLTQNRALLRAADEDVAQSLAQLRPIITYAATADYAPSGSNSRLDGGKLSGTAGLSADILLYDSGSSRLAIEAAKATVLATRQELIAVEQNVLFSAVDAYLSVQSAQAFVDLRENNVELIREQLRAARDRFEVGEVTRTDVATAEAALANAQANLAAARGDLEVAREAYRAAVGRYPGPLESVPNAPATASSEEAAANVAVRSHPEILAAQQQVRVAELNIMAAEASFGPELSAGAQTGVDQDFNADSSVGVTLQGPIYRGGQLTSQLRQAQARRDATRGELYTTQLNIRQSVGQAWSQLQVAQASLSSIDEQIRAARVAFEGIQEEASLGARTTLDVLDAEQDLLDARANRIDAVTQRYAAVYGLLRSMGMLTADHLGLDIPTYDPSAYYNAVRDAPVREVSPQGERLDRIIERLKP</sequence>
<dbReference type="Proteomes" id="UP000198885">
    <property type="component" value="Unassembled WGS sequence"/>
</dbReference>
<dbReference type="AlphaFoldDB" id="A0A1H9WXX3"/>
<keyword evidence="3" id="KW-0813">Transport</keyword>
<dbReference type="InterPro" id="IPR051906">
    <property type="entry name" value="TolC-like"/>
</dbReference>
<dbReference type="GO" id="GO:0015562">
    <property type="term" value="F:efflux transmembrane transporter activity"/>
    <property type="evidence" value="ECO:0007669"/>
    <property type="project" value="InterPro"/>
</dbReference>
<feature type="coiled-coil region" evidence="8">
    <location>
        <begin position="153"/>
        <end position="211"/>
    </location>
</feature>
<keyword evidence="7" id="KW-0998">Cell outer membrane</keyword>
<keyword evidence="4" id="KW-1134">Transmembrane beta strand</keyword>
<feature type="chain" id="PRO_5011600082" evidence="9">
    <location>
        <begin position="29"/>
        <end position="461"/>
    </location>
</feature>
<evidence type="ECO:0000256" key="3">
    <source>
        <dbReference type="ARBA" id="ARBA00022448"/>
    </source>
</evidence>
<proteinExistence type="inferred from homology"/>
<accession>A0A1H9WXX3</accession>
<dbReference type="OrthoDB" id="9789368at2"/>
<evidence type="ECO:0000313" key="11">
    <source>
        <dbReference type="Proteomes" id="UP000198885"/>
    </source>
</evidence>
<organism evidence="10 11">
    <name type="scientific">Tranquillimonas rosea</name>
    <dbReference type="NCBI Taxonomy" id="641238"/>
    <lineage>
        <taxon>Bacteria</taxon>
        <taxon>Pseudomonadati</taxon>
        <taxon>Pseudomonadota</taxon>
        <taxon>Alphaproteobacteria</taxon>
        <taxon>Rhodobacterales</taxon>
        <taxon>Roseobacteraceae</taxon>
        <taxon>Tranquillimonas</taxon>
    </lineage>
</organism>
<dbReference type="PANTHER" id="PTHR30026">
    <property type="entry name" value="OUTER MEMBRANE PROTEIN TOLC"/>
    <property type="match status" value="1"/>
</dbReference>
<keyword evidence="6" id="KW-0472">Membrane</keyword>
<dbReference type="STRING" id="641238.SAMN04490244_11463"/>
<evidence type="ECO:0000313" key="10">
    <source>
        <dbReference type="EMBL" id="SES38756.1"/>
    </source>
</evidence>
<evidence type="ECO:0000256" key="1">
    <source>
        <dbReference type="ARBA" id="ARBA00004442"/>
    </source>
</evidence>
<dbReference type="InterPro" id="IPR003423">
    <property type="entry name" value="OMP_efflux"/>
</dbReference>
<dbReference type="InterPro" id="IPR010130">
    <property type="entry name" value="T1SS_OMP_TolC"/>
</dbReference>